<dbReference type="Gene3D" id="3.20.20.150">
    <property type="entry name" value="Divalent-metal-dependent TIM barrel enzymes"/>
    <property type="match status" value="1"/>
</dbReference>
<dbReference type="NCBIfam" id="TIGR01409">
    <property type="entry name" value="TAT_signal_seq"/>
    <property type="match status" value="1"/>
</dbReference>
<gene>
    <name evidence="2" type="ORF">SBA1_20043</name>
</gene>
<keyword evidence="2" id="KW-0413">Isomerase</keyword>
<dbReference type="InterPro" id="IPR013022">
    <property type="entry name" value="Xyl_isomerase-like_TIM-brl"/>
</dbReference>
<dbReference type="PANTHER" id="PTHR12110:SF41">
    <property type="entry name" value="INOSOSE DEHYDRATASE"/>
    <property type="match status" value="1"/>
</dbReference>
<evidence type="ECO:0000313" key="3">
    <source>
        <dbReference type="Proteomes" id="UP000238701"/>
    </source>
</evidence>
<dbReference type="EMBL" id="OMOD01000111">
    <property type="protein sequence ID" value="SPF38343.1"/>
    <property type="molecule type" value="Genomic_DNA"/>
</dbReference>
<feature type="domain" description="Xylose isomerase-like TIM barrel" evidence="1">
    <location>
        <begin position="59"/>
        <end position="268"/>
    </location>
</feature>
<dbReference type="Proteomes" id="UP000238701">
    <property type="component" value="Unassembled WGS sequence"/>
</dbReference>
<proteinExistence type="predicted"/>
<sequence length="287" mass="31677">MSVISRREFLKDAATCAAAAGVLSTSALELRANPLGMPIGCQTWPVRNMIEKDFPATIKQLADAGFQSIELCSPVGYADSGFAGLAKYSGTQLRKILGDAGVTCVSSHFGIDELRKNQEDRIAWAKDVGLTQMLVPSLDGPEKPTMDDVKRAADEYNKMGEKAAKAGIQQGLHNENFELSTVDGKRTYDVLFDLLDPKFVKFQFQVSTISRGYDAAEYFTKYPGRFVSMHVQGWSASTRKITPVGQDTLDWKKIFTAAKTGGIKNYFVEMNLEMMKASVPYLRDLQV</sequence>
<evidence type="ECO:0000259" key="1">
    <source>
        <dbReference type="Pfam" id="PF01261"/>
    </source>
</evidence>
<accession>A0A2U3KFC9</accession>
<organism evidence="2 3">
    <name type="scientific">Candidatus Sulfotelmatobacter kueseliae</name>
    <dbReference type="NCBI Taxonomy" id="2042962"/>
    <lineage>
        <taxon>Bacteria</taxon>
        <taxon>Pseudomonadati</taxon>
        <taxon>Acidobacteriota</taxon>
        <taxon>Terriglobia</taxon>
        <taxon>Terriglobales</taxon>
        <taxon>Candidatus Korobacteraceae</taxon>
        <taxon>Candidatus Sulfotelmatobacter</taxon>
    </lineage>
</organism>
<dbReference type="Pfam" id="PF01261">
    <property type="entry name" value="AP_endonuc_2"/>
    <property type="match status" value="1"/>
</dbReference>
<name>A0A2U3KFC9_9BACT</name>
<dbReference type="SUPFAM" id="SSF51658">
    <property type="entry name" value="Xylose isomerase-like"/>
    <property type="match status" value="1"/>
</dbReference>
<dbReference type="PANTHER" id="PTHR12110">
    <property type="entry name" value="HYDROXYPYRUVATE ISOMERASE"/>
    <property type="match status" value="1"/>
</dbReference>
<dbReference type="InterPro" id="IPR019546">
    <property type="entry name" value="TAT_signal_bac_arc"/>
</dbReference>
<evidence type="ECO:0000313" key="2">
    <source>
        <dbReference type="EMBL" id="SPF38343.1"/>
    </source>
</evidence>
<dbReference type="PROSITE" id="PS51318">
    <property type="entry name" value="TAT"/>
    <property type="match status" value="1"/>
</dbReference>
<dbReference type="GO" id="GO:0016853">
    <property type="term" value="F:isomerase activity"/>
    <property type="evidence" value="ECO:0007669"/>
    <property type="project" value="UniProtKB-KW"/>
</dbReference>
<dbReference type="AlphaFoldDB" id="A0A2U3KFC9"/>
<protein>
    <submittedName>
        <fullName evidence="2">Xylose isomerase domain protein TIM barrel</fullName>
    </submittedName>
</protein>
<reference evidence="3" key="1">
    <citation type="submission" date="2018-02" db="EMBL/GenBank/DDBJ databases">
        <authorList>
            <person name="Hausmann B."/>
        </authorList>
    </citation>
    <scope>NUCLEOTIDE SEQUENCE [LARGE SCALE GENOMIC DNA]</scope>
    <source>
        <strain evidence="3">Peat soil MAG SbA1</strain>
    </source>
</reference>
<dbReference type="InterPro" id="IPR036237">
    <property type="entry name" value="Xyl_isomerase-like_sf"/>
</dbReference>
<dbReference type="InterPro" id="IPR050312">
    <property type="entry name" value="IolE/XylAMocC-like"/>
</dbReference>
<dbReference type="InterPro" id="IPR006311">
    <property type="entry name" value="TAT_signal"/>
</dbReference>